<proteinExistence type="predicted"/>
<evidence type="ECO:0000313" key="3">
    <source>
        <dbReference type="Proteomes" id="UP001180020"/>
    </source>
</evidence>
<dbReference type="PANTHER" id="PTHR34665">
    <property type="entry name" value="DUF3741 DOMAIN-CONTAINING PROTEIN"/>
    <property type="match status" value="1"/>
</dbReference>
<comment type="caution">
    <text evidence="2">The sequence shown here is derived from an EMBL/GenBank/DDBJ whole genome shotgun (WGS) entry which is preliminary data.</text>
</comment>
<evidence type="ECO:0000256" key="1">
    <source>
        <dbReference type="SAM" id="MobiDB-lite"/>
    </source>
</evidence>
<reference evidence="2" key="2">
    <citation type="submission" date="2023-06" db="EMBL/GenBank/DDBJ databases">
        <authorList>
            <person name="Ma L."/>
            <person name="Liu K.-W."/>
            <person name="Li Z."/>
            <person name="Hsiao Y.-Y."/>
            <person name="Qi Y."/>
            <person name="Fu T."/>
            <person name="Tang G."/>
            <person name="Zhang D."/>
            <person name="Sun W.-H."/>
            <person name="Liu D.-K."/>
            <person name="Li Y."/>
            <person name="Chen G.-Z."/>
            <person name="Liu X.-D."/>
            <person name="Liao X.-Y."/>
            <person name="Jiang Y.-T."/>
            <person name="Yu X."/>
            <person name="Hao Y."/>
            <person name="Huang J."/>
            <person name="Zhao X.-W."/>
            <person name="Ke S."/>
            <person name="Chen Y.-Y."/>
            <person name="Wu W.-L."/>
            <person name="Hsu J.-L."/>
            <person name="Lin Y.-F."/>
            <person name="Huang M.-D."/>
            <person name="Li C.-Y."/>
            <person name="Huang L."/>
            <person name="Wang Z.-W."/>
            <person name="Zhao X."/>
            <person name="Zhong W.-Y."/>
            <person name="Peng D.-H."/>
            <person name="Ahmad S."/>
            <person name="Lan S."/>
            <person name="Zhang J.-S."/>
            <person name="Tsai W.-C."/>
            <person name="Van De Peer Y."/>
            <person name="Liu Z.-J."/>
        </authorList>
    </citation>
    <scope>NUCLEOTIDE SEQUENCE</scope>
    <source>
        <strain evidence="2">CP</strain>
        <tissue evidence="2">Leaves</tissue>
    </source>
</reference>
<reference evidence="2" key="1">
    <citation type="journal article" date="2023" name="Nat. Commun.">
        <title>Diploid and tetraploid genomes of Acorus and the evolution of monocots.</title>
        <authorList>
            <person name="Ma L."/>
            <person name="Liu K.W."/>
            <person name="Li Z."/>
            <person name="Hsiao Y.Y."/>
            <person name="Qi Y."/>
            <person name="Fu T."/>
            <person name="Tang G.D."/>
            <person name="Zhang D."/>
            <person name="Sun W.H."/>
            <person name="Liu D.K."/>
            <person name="Li Y."/>
            <person name="Chen G.Z."/>
            <person name="Liu X.D."/>
            <person name="Liao X.Y."/>
            <person name="Jiang Y.T."/>
            <person name="Yu X."/>
            <person name="Hao Y."/>
            <person name="Huang J."/>
            <person name="Zhao X.W."/>
            <person name="Ke S."/>
            <person name="Chen Y.Y."/>
            <person name="Wu W.L."/>
            <person name="Hsu J.L."/>
            <person name="Lin Y.F."/>
            <person name="Huang M.D."/>
            <person name="Li C.Y."/>
            <person name="Huang L."/>
            <person name="Wang Z.W."/>
            <person name="Zhao X."/>
            <person name="Zhong W.Y."/>
            <person name="Peng D.H."/>
            <person name="Ahmad S."/>
            <person name="Lan S."/>
            <person name="Zhang J.S."/>
            <person name="Tsai W.C."/>
            <person name="Van de Peer Y."/>
            <person name="Liu Z.J."/>
        </authorList>
    </citation>
    <scope>NUCLEOTIDE SEQUENCE</scope>
    <source>
        <strain evidence="2">CP</strain>
    </source>
</reference>
<keyword evidence="3" id="KW-1185">Reference proteome</keyword>
<dbReference type="AlphaFoldDB" id="A0AAV9DNT5"/>
<dbReference type="EMBL" id="JAUJYO010000012">
    <property type="protein sequence ID" value="KAK1302862.1"/>
    <property type="molecule type" value="Genomic_DNA"/>
</dbReference>
<gene>
    <name evidence="2" type="ORF">QJS10_CPB12g01373</name>
</gene>
<organism evidence="2 3">
    <name type="scientific">Acorus calamus</name>
    <name type="common">Sweet flag</name>
    <dbReference type="NCBI Taxonomy" id="4465"/>
    <lineage>
        <taxon>Eukaryota</taxon>
        <taxon>Viridiplantae</taxon>
        <taxon>Streptophyta</taxon>
        <taxon>Embryophyta</taxon>
        <taxon>Tracheophyta</taxon>
        <taxon>Spermatophyta</taxon>
        <taxon>Magnoliopsida</taxon>
        <taxon>Liliopsida</taxon>
        <taxon>Acoraceae</taxon>
        <taxon>Acorus</taxon>
    </lineage>
</organism>
<sequence>MKKPRSSTTDELALVKAAAWAWYMRGAGAEDDPSREFGLARERRPPQPTRFKLEAGRASAATTTTTSPSLSSSSTGSLPPSPAHTDNSLLDAYEVEMITRQLDLFIASGNSVSYQSIKKKRDKDNKCYSSWSGRSLNGFWLRQAMGMCRPARGDVVEAKVPARSARAGGRVGPRANAI</sequence>
<feature type="compositionally biased region" description="Low complexity" evidence="1">
    <location>
        <begin position="58"/>
        <end position="78"/>
    </location>
</feature>
<dbReference type="Proteomes" id="UP001180020">
    <property type="component" value="Unassembled WGS sequence"/>
</dbReference>
<name>A0AAV9DNT5_ACOCL</name>
<feature type="compositionally biased region" description="Basic and acidic residues" evidence="1">
    <location>
        <begin position="32"/>
        <end position="55"/>
    </location>
</feature>
<protein>
    <submittedName>
        <fullName evidence="2">Uncharacterized protein</fullName>
    </submittedName>
</protein>
<accession>A0AAV9DNT5</accession>
<feature type="region of interest" description="Disordered" evidence="1">
    <location>
        <begin position="29"/>
        <end position="85"/>
    </location>
</feature>
<evidence type="ECO:0000313" key="2">
    <source>
        <dbReference type="EMBL" id="KAK1302862.1"/>
    </source>
</evidence>
<dbReference type="PANTHER" id="PTHR34665:SF4">
    <property type="entry name" value="DUF3741 DOMAIN-CONTAINING PROTEIN"/>
    <property type="match status" value="1"/>
</dbReference>